<evidence type="ECO:0000313" key="3">
    <source>
        <dbReference type="Proteomes" id="UP001370758"/>
    </source>
</evidence>
<comment type="caution">
    <text evidence="2">The sequence shown here is derived from an EMBL/GenBank/DDBJ whole genome shotgun (WGS) entry which is preliminary data.</text>
</comment>
<dbReference type="SUPFAM" id="SSF56112">
    <property type="entry name" value="Protein kinase-like (PK-like)"/>
    <property type="match status" value="1"/>
</dbReference>
<dbReference type="PROSITE" id="PS50011">
    <property type="entry name" value="PROTEIN_KINASE_DOM"/>
    <property type="match status" value="1"/>
</dbReference>
<gene>
    <name evidence="2" type="ORF">TWF481_002753</name>
</gene>
<proteinExistence type="predicted"/>
<dbReference type="InterPro" id="IPR011009">
    <property type="entry name" value="Kinase-like_dom_sf"/>
</dbReference>
<dbReference type="GO" id="GO:0004672">
    <property type="term" value="F:protein kinase activity"/>
    <property type="evidence" value="ECO:0007669"/>
    <property type="project" value="InterPro"/>
</dbReference>
<reference evidence="2 3" key="1">
    <citation type="submission" date="2023-08" db="EMBL/GenBank/DDBJ databases">
        <authorList>
            <person name="Palmer J.M."/>
        </authorList>
    </citation>
    <scope>NUCLEOTIDE SEQUENCE [LARGE SCALE GENOMIC DNA]</scope>
    <source>
        <strain evidence="2 3">TWF481</strain>
    </source>
</reference>
<name>A0AAV9VR54_9PEZI</name>
<feature type="domain" description="Protein kinase" evidence="1">
    <location>
        <begin position="42"/>
        <end position="260"/>
    </location>
</feature>
<dbReference type="EMBL" id="JAVHJL010000012">
    <property type="protein sequence ID" value="KAK6495706.1"/>
    <property type="molecule type" value="Genomic_DNA"/>
</dbReference>
<protein>
    <recommendedName>
        <fullName evidence="1">Protein kinase domain-containing protein</fullName>
    </recommendedName>
</protein>
<keyword evidence="3" id="KW-1185">Reference proteome</keyword>
<evidence type="ECO:0000313" key="2">
    <source>
        <dbReference type="EMBL" id="KAK6495706.1"/>
    </source>
</evidence>
<organism evidence="2 3">
    <name type="scientific">Arthrobotrys musiformis</name>
    <dbReference type="NCBI Taxonomy" id="47236"/>
    <lineage>
        <taxon>Eukaryota</taxon>
        <taxon>Fungi</taxon>
        <taxon>Dikarya</taxon>
        <taxon>Ascomycota</taxon>
        <taxon>Pezizomycotina</taxon>
        <taxon>Orbiliomycetes</taxon>
        <taxon>Orbiliales</taxon>
        <taxon>Orbiliaceae</taxon>
        <taxon>Arthrobotrys</taxon>
    </lineage>
</organism>
<dbReference type="Proteomes" id="UP001370758">
    <property type="component" value="Unassembled WGS sequence"/>
</dbReference>
<dbReference type="GO" id="GO:0005524">
    <property type="term" value="F:ATP binding"/>
    <property type="evidence" value="ECO:0007669"/>
    <property type="project" value="InterPro"/>
</dbReference>
<sequence>MFQQLGYKGEAHLVLGHKFRLGIDSEDRRAFEGLIPNSPEHTSARREYLEQNFGSSFIYRFHELSPPATESVLQDYVKWGRIPTSKRVFQLVGQRTGRFYAGKYYAKGEANLAGREAALMRDLHDKNILPLMEVAEVFTEGKYRYSGDPPPNWTILVTKLCLADLAGANFQKWNKPDVLEALIQICEGLEFIHSKYTTHGNIDPSTVLIRRIDPIEIQISGFQSAFGIYPNARSMACAVIESKRASLGSFDKINIPSRTC</sequence>
<accession>A0AAV9VR54</accession>
<dbReference type="AlphaFoldDB" id="A0AAV9VR54"/>
<evidence type="ECO:0000259" key="1">
    <source>
        <dbReference type="PROSITE" id="PS50011"/>
    </source>
</evidence>
<dbReference type="InterPro" id="IPR000719">
    <property type="entry name" value="Prot_kinase_dom"/>
</dbReference>
<dbReference type="Gene3D" id="1.10.510.10">
    <property type="entry name" value="Transferase(Phosphotransferase) domain 1"/>
    <property type="match status" value="1"/>
</dbReference>